<proteinExistence type="predicted"/>
<dbReference type="PANTHER" id="PTHR43280">
    <property type="entry name" value="ARAC-FAMILY TRANSCRIPTIONAL REGULATOR"/>
    <property type="match status" value="1"/>
</dbReference>
<dbReference type="EMBL" id="CP150845">
    <property type="protein sequence ID" value="WYZ19628.1"/>
    <property type="molecule type" value="Genomic_DNA"/>
</dbReference>
<accession>A0ABZ2UDQ1</accession>
<sequence>MDKTILITGASSGIGKETGKNAQDHIHFYLIEEAKNVLLNSNKSVSEIAYSLGFEYPQYFNKLFKQKTGKTPIEFRNMN</sequence>
<keyword evidence="3" id="KW-0804">Transcription</keyword>
<dbReference type="PROSITE" id="PS01124">
    <property type="entry name" value="HTH_ARAC_FAMILY_2"/>
    <property type="match status" value="1"/>
</dbReference>
<evidence type="ECO:0000256" key="1">
    <source>
        <dbReference type="ARBA" id="ARBA00023015"/>
    </source>
</evidence>
<dbReference type="Pfam" id="PF12833">
    <property type="entry name" value="HTH_18"/>
    <property type="match status" value="1"/>
</dbReference>
<evidence type="ECO:0000259" key="4">
    <source>
        <dbReference type="PROSITE" id="PS01124"/>
    </source>
</evidence>
<dbReference type="PANTHER" id="PTHR43280:SF32">
    <property type="entry name" value="TRANSCRIPTIONAL REGULATORY PROTEIN"/>
    <property type="match status" value="1"/>
</dbReference>
<dbReference type="SUPFAM" id="SSF51735">
    <property type="entry name" value="NAD(P)-binding Rossmann-fold domains"/>
    <property type="match status" value="1"/>
</dbReference>
<dbReference type="SUPFAM" id="SSF46689">
    <property type="entry name" value="Homeodomain-like"/>
    <property type="match status" value="1"/>
</dbReference>
<dbReference type="InterPro" id="IPR036291">
    <property type="entry name" value="NAD(P)-bd_dom_sf"/>
</dbReference>
<evidence type="ECO:0000313" key="5">
    <source>
        <dbReference type="EMBL" id="WYZ19628.1"/>
    </source>
</evidence>
<dbReference type="SMART" id="SM00342">
    <property type="entry name" value="HTH_ARAC"/>
    <property type="match status" value="1"/>
</dbReference>
<dbReference type="RefSeq" id="WP_406844192.1">
    <property type="nucleotide sequence ID" value="NZ_CP150845.1"/>
</dbReference>
<evidence type="ECO:0000256" key="3">
    <source>
        <dbReference type="ARBA" id="ARBA00023163"/>
    </source>
</evidence>
<gene>
    <name evidence="5" type="ORF">AABD74_20990</name>
</gene>
<name>A0ABZ2UDQ1_9FLAO</name>
<dbReference type="Proteomes" id="UP001623852">
    <property type="component" value="Chromosome"/>
</dbReference>
<organism evidence="5 6">
    <name type="scientific">Flavobacterium soyae</name>
    <dbReference type="NCBI Taxonomy" id="2903098"/>
    <lineage>
        <taxon>Bacteria</taxon>
        <taxon>Pseudomonadati</taxon>
        <taxon>Bacteroidota</taxon>
        <taxon>Flavobacteriia</taxon>
        <taxon>Flavobacteriales</taxon>
        <taxon>Flavobacteriaceae</taxon>
        <taxon>Flavobacterium</taxon>
    </lineage>
</organism>
<dbReference type="InterPro" id="IPR009057">
    <property type="entry name" value="Homeodomain-like_sf"/>
</dbReference>
<dbReference type="PRINTS" id="PR00032">
    <property type="entry name" value="HTHARAC"/>
</dbReference>
<reference evidence="5 6" key="1">
    <citation type="submission" date="2024-03" db="EMBL/GenBank/DDBJ databases">
        <title>Flavobacterium soyae.</title>
        <authorList>
            <person name="Zheng W."/>
        </authorList>
    </citation>
    <scope>NUCLEOTIDE SEQUENCE [LARGE SCALE GENOMIC DNA]</scope>
    <source>
        <strain evidence="5 6">55</strain>
    </source>
</reference>
<feature type="domain" description="HTH araC/xylS-type" evidence="4">
    <location>
        <begin position="16"/>
        <end position="78"/>
    </location>
</feature>
<keyword evidence="6" id="KW-1185">Reference proteome</keyword>
<keyword evidence="2" id="KW-0238">DNA-binding</keyword>
<keyword evidence="1" id="KW-0805">Transcription regulation</keyword>
<evidence type="ECO:0000313" key="6">
    <source>
        <dbReference type="Proteomes" id="UP001623852"/>
    </source>
</evidence>
<evidence type="ECO:0000256" key="2">
    <source>
        <dbReference type="ARBA" id="ARBA00023125"/>
    </source>
</evidence>
<protein>
    <submittedName>
        <fullName evidence="5">Helix-turn-helix domain-containing protein</fullName>
    </submittedName>
</protein>
<dbReference type="InterPro" id="IPR018060">
    <property type="entry name" value="HTH_AraC"/>
</dbReference>
<dbReference type="InterPro" id="IPR020449">
    <property type="entry name" value="Tscrpt_reg_AraC-type_HTH"/>
</dbReference>
<dbReference type="Gene3D" id="1.10.10.60">
    <property type="entry name" value="Homeodomain-like"/>
    <property type="match status" value="1"/>
</dbReference>